<gene>
    <name evidence="2" type="ORF">KB893_011865</name>
</gene>
<comment type="caution">
    <text evidence="2">The sequence shown here is derived from an EMBL/GenBank/DDBJ whole genome shotgun (WGS) entry which is preliminary data.</text>
</comment>
<evidence type="ECO:0000313" key="2">
    <source>
        <dbReference type="EMBL" id="MBS7457827.1"/>
    </source>
</evidence>
<proteinExistence type="predicted"/>
<dbReference type="PANTHER" id="PTHR43179">
    <property type="entry name" value="RHAMNOSYLTRANSFERASE WBBL"/>
    <property type="match status" value="1"/>
</dbReference>
<evidence type="ECO:0000313" key="3">
    <source>
        <dbReference type="Proteomes" id="UP000675747"/>
    </source>
</evidence>
<feature type="domain" description="Glycosyltransferase 2-like" evidence="1">
    <location>
        <begin position="307"/>
        <end position="459"/>
    </location>
</feature>
<dbReference type="InterPro" id="IPR029044">
    <property type="entry name" value="Nucleotide-diphossugar_trans"/>
</dbReference>
<name>A0AAP2CC56_9GAMM</name>
<dbReference type="SUPFAM" id="SSF53448">
    <property type="entry name" value="Nucleotide-diphospho-sugar transferases"/>
    <property type="match status" value="2"/>
</dbReference>
<dbReference type="Proteomes" id="UP000675747">
    <property type="component" value="Unassembled WGS sequence"/>
</dbReference>
<sequence>MAQGQAAVGAAIADAVAVQQQAIARVDQSSGAGLEHLRALLHGREIALHARLDAHERSVAQLAAQQALLLQWARRRSPGYWLGRLLGRPGSGARSASAVEVSPLANLDCSGAGVWSATSDDPQFLLSQGAAFEGGWYLFEADFDCIEGEVLSPCLYPDYGSGISELERVFLPAPDARGRLRAIVRLKFAAAHLRFDPSVIPLRFRLQGVALRRIGRADALLRMALWAAGPERTWRRSAGILRAFATEAAAGRLRQGGELAYARYVQARQPAADDYGAWVRSYDTLRPADLEAARTQLAQLERTPLVSILLPVYQTPEKWLRRCLDSVLEQVYPHWELCIADDASPSRHVRRVLEEYASRDRRIRVQVRSSNGHISEASNTALEMAKGDYIALLDHDDELRPHSLLEMVKAIDAHPEWRLLYSDEDKIDEKGRRFAPYFKPDWNYELFLSQNCICHLGVYETALVRGVGGFRRGFEGSQDWDLALRCVERLAPHEIGHVSKVLYHWRAIQGSTAMGVDQKDYAGHAGLRAVDEHLQRRGQRARIEINPHGHLNVHREAVGPLPRVSLIIPTRDKVELLRMSVGSILAKTDYPDLEIIVVDNQSAEQATLDYFAELEADGRVRVVRYDAPFNYSAINNHAARHATGAIVGLVNNDIEVIEGSWLRTMVAQAVRPEIGAVGAMLYYPDDTIQHAGVVLGMGGVAGHVYTTQPRGSHGQCGRALLAQEMSAVTAACLVVRREVFEEVGGLDETLSVAFNDIDFCLRIRVAGYRNLWTPYAELYHHESASRGYEDTPEKQARFRGEVERMRERWGEVLVNDPCYNPNLTLTGAAFDLAFPPR</sequence>
<dbReference type="EMBL" id="JAGQFT020000007">
    <property type="protein sequence ID" value="MBS7457827.1"/>
    <property type="molecule type" value="Genomic_DNA"/>
</dbReference>
<dbReference type="CDD" id="cd04186">
    <property type="entry name" value="GT_2_like_c"/>
    <property type="match status" value="1"/>
</dbReference>
<dbReference type="PANTHER" id="PTHR43179:SF7">
    <property type="entry name" value="RHAMNOSYLTRANSFERASE WBBL"/>
    <property type="match status" value="1"/>
</dbReference>
<dbReference type="InterPro" id="IPR001173">
    <property type="entry name" value="Glyco_trans_2-like"/>
</dbReference>
<keyword evidence="3" id="KW-1185">Reference proteome</keyword>
<dbReference type="GO" id="GO:0016757">
    <property type="term" value="F:glycosyltransferase activity"/>
    <property type="evidence" value="ECO:0007669"/>
    <property type="project" value="UniProtKB-KW"/>
</dbReference>
<evidence type="ECO:0000259" key="1">
    <source>
        <dbReference type="Pfam" id="PF00535"/>
    </source>
</evidence>
<protein>
    <submittedName>
        <fullName evidence="2">Glycosyltransferase family 2 protein</fullName>
    </submittedName>
</protein>
<dbReference type="Pfam" id="PF00535">
    <property type="entry name" value="Glycos_transf_2"/>
    <property type="match status" value="1"/>
</dbReference>
<dbReference type="AlphaFoldDB" id="A0AAP2CC56"/>
<dbReference type="Pfam" id="PF13641">
    <property type="entry name" value="Glyco_tranf_2_3"/>
    <property type="match status" value="1"/>
</dbReference>
<reference evidence="2 3" key="1">
    <citation type="journal article" date="2021" name="Microbiol. Resour. Announc.">
        <title>Draft Genome Sequence of Coralloluteibacterium stylophorae LMG 29479T.</title>
        <authorList>
            <person name="Karlyshev A.V."/>
            <person name="Kudryashova E.B."/>
            <person name="Ariskina E.V."/>
            <person name="Conroy A.P."/>
            <person name="Abidueva E.Y."/>
        </authorList>
    </citation>
    <scope>NUCLEOTIDE SEQUENCE [LARGE SCALE GENOMIC DNA]</scope>
    <source>
        <strain evidence="2 3">LMG 29479</strain>
    </source>
</reference>
<dbReference type="Gene3D" id="3.90.550.10">
    <property type="entry name" value="Spore Coat Polysaccharide Biosynthesis Protein SpsA, Chain A"/>
    <property type="match status" value="2"/>
</dbReference>
<dbReference type="CDD" id="cd04184">
    <property type="entry name" value="GT2_RfbC_Mx_like"/>
    <property type="match status" value="1"/>
</dbReference>
<accession>A0AAP2CC56</accession>
<organism evidence="2 3">
    <name type="scientific">Coralloluteibacterium stylophorae</name>
    <dbReference type="NCBI Taxonomy" id="1776034"/>
    <lineage>
        <taxon>Bacteria</taxon>
        <taxon>Pseudomonadati</taxon>
        <taxon>Pseudomonadota</taxon>
        <taxon>Gammaproteobacteria</taxon>
        <taxon>Lysobacterales</taxon>
        <taxon>Lysobacteraceae</taxon>
        <taxon>Coralloluteibacterium</taxon>
    </lineage>
</organism>